<organism evidence="7">
    <name type="scientific">Amphora coffeiformis</name>
    <dbReference type="NCBI Taxonomy" id="265554"/>
    <lineage>
        <taxon>Eukaryota</taxon>
        <taxon>Sar</taxon>
        <taxon>Stramenopiles</taxon>
        <taxon>Ochrophyta</taxon>
        <taxon>Bacillariophyta</taxon>
        <taxon>Bacillariophyceae</taxon>
        <taxon>Bacillariophycidae</taxon>
        <taxon>Thalassiophysales</taxon>
        <taxon>Catenulaceae</taxon>
        <taxon>Amphora</taxon>
    </lineage>
</organism>
<name>A0A7S3LEX0_9STRA</name>
<dbReference type="InterPro" id="IPR000571">
    <property type="entry name" value="Znf_CCCH"/>
</dbReference>
<dbReference type="SUPFAM" id="SSF90229">
    <property type="entry name" value="CCCH zinc finger"/>
    <property type="match status" value="1"/>
</dbReference>
<evidence type="ECO:0000256" key="4">
    <source>
        <dbReference type="PROSITE-ProRule" id="PRU00723"/>
    </source>
</evidence>
<gene>
    <name evidence="7" type="ORF">ACOF00016_LOCUS18202</name>
</gene>
<evidence type="ECO:0000256" key="2">
    <source>
        <dbReference type="ARBA" id="ARBA00022771"/>
    </source>
</evidence>
<keyword evidence="1 4" id="KW-0479">Metal-binding</keyword>
<proteinExistence type="predicted"/>
<evidence type="ECO:0000259" key="6">
    <source>
        <dbReference type="PROSITE" id="PS50103"/>
    </source>
</evidence>
<evidence type="ECO:0000313" key="7">
    <source>
        <dbReference type="EMBL" id="CAE0421565.1"/>
    </source>
</evidence>
<evidence type="ECO:0000256" key="1">
    <source>
        <dbReference type="ARBA" id="ARBA00022723"/>
    </source>
</evidence>
<reference evidence="7" key="1">
    <citation type="submission" date="2021-01" db="EMBL/GenBank/DDBJ databases">
        <authorList>
            <person name="Corre E."/>
            <person name="Pelletier E."/>
            <person name="Niang G."/>
            <person name="Scheremetjew M."/>
            <person name="Finn R."/>
            <person name="Kale V."/>
            <person name="Holt S."/>
            <person name="Cochrane G."/>
            <person name="Meng A."/>
            <person name="Brown T."/>
            <person name="Cohen L."/>
        </authorList>
    </citation>
    <scope>NUCLEOTIDE SEQUENCE</scope>
    <source>
        <strain evidence="7">CCMP127</strain>
    </source>
</reference>
<feature type="domain" description="C3H1-type" evidence="6">
    <location>
        <begin position="149"/>
        <end position="175"/>
    </location>
</feature>
<dbReference type="GO" id="GO:0008270">
    <property type="term" value="F:zinc ion binding"/>
    <property type="evidence" value="ECO:0007669"/>
    <property type="project" value="UniProtKB-KW"/>
</dbReference>
<feature type="zinc finger region" description="C3H1-type" evidence="4">
    <location>
        <begin position="149"/>
        <end position="175"/>
    </location>
</feature>
<feature type="compositionally biased region" description="Low complexity" evidence="5">
    <location>
        <begin position="38"/>
        <end position="47"/>
    </location>
</feature>
<feature type="region of interest" description="Disordered" evidence="5">
    <location>
        <begin position="1"/>
        <end position="55"/>
    </location>
</feature>
<dbReference type="EMBL" id="HBIM01024545">
    <property type="protein sequence ID" value="CAE0421565.1"/>
    <property type="molecule type" value="Transcribed_RNA"/>
</dbReference>
<dbReference type="InterPro" id="IPR041367">
    <property type="entry name" value="Znf-CCCH_4"/>
</dbReference>
<dbReference type="InterPro" id="IPR036855">
    <property type="entry name" value="Znf_CCCH_sf"/>
</dbReference>
<evidence type="ECO:0000256" key="5">
    <source>
        <dbReference type="SAM" id="MobiDB-lite"/>
    </source>
</evidence>
<dbReference type="AlphaFoldDB" id="A0A7S3LEX0"/>
<dbReference type="Gene3D" id="4.10.1000.10">
    <property type="entry name" value="Zinc finger, CCCH-type"/>
    <property type="match status" value="1"/>
</dbReference>
<dbReference type="Pfam" id="PF18044">
    <property type="entry name" value="zf-CCCH_4"/>
    <property type="match status" value="1"/>
</dbReference>
<evidence type="ECO:0000256" key="3">
    <source>
        <dbReference type="ARBA" id="ARBA00022833"/>
    </source>
</evidence>
<protein>
    <recommendedName>
        <fullName evidence="6">C3H1-type domain-containing protein</fullName>
    </recommendedName>
</protein>
<feature type="compositionally biased region" description="Low complexity" evidence="5">
    <location>
        <begin position="12"/>
        <end position="30"/>
    </location>
</feature>
<keyword evidence="3 4" id="KW-0862">Zinc</keyword>
<keyword evidence="2 4" id="KW-0863">Zinc-finger</keyword>
<sequence>MSTMHPEDGLNAGAATFTPGGAGVVGKVVAPSEPGVQPDDYYYSYPGGDEEEDDDDEAWMEEIHNEMEGNYMPPYQQQQQQALPPHAEEFWFPECRNCACCNGYKHGCSCCTTQGMQSCSCVIRGGTPSAMVAPSHPTAASSSPPPKQKKQAPLCKFFTSPGGCRFGDKCRFAHS</sequence>
<accession>A0A7S3LEX0</accession>
<dbReference type="PROSITE" id="PS50103">
    <property type="entry name" value="ZF_C3H1"/>
    <property type="match status" value="1"/>
</dbReference>
<feature type="compositionally biased region" description="Low complexity" evidence="5">
    <location>
        <begin position="133"/>
        <end position="142"/>
    </location>
</feature>
<feature type="region of interest" description="Disordered" evidence="5">
    <location>
        <begin position="132"/>
        <end position="152"/>
    </location>
</feature>